<organism evidence="3 4">
    <name type="scientific">Thioalkalivibrio denitrificans</name>
    <dbReference type="NCBI Taxonomy" id="108003"/>
    <lineage>
        <taxon>Bacteria</taxon>
        <taxon>Pseudomonadati</taxon>
        <taxon>Pseudomonadota</taxon>
        <taxon>Gammaproteobacteria</taxon>
        <taxon>Chromatiales</taxon>
        <taxon>Ectothiorhodospiraceae</taxon>
        <taxon>Thioalkalivibrio</taxon>
    </lineage>
</organism>
<evidence type="ECO:0000313" key="3">
    <source>
        <dbReference type="EMBL" id="OOG27881.1"/>
    </source>
</evidence>
<protein>
    <submittedName>
        <fullName evidence="3">Uncharacterized protein</fullName>
    </submittedName>
</protein>
<dbReference type="OrthoDB" id="6160351at2"/>
<dbReference type="RefSeq" id="WP_139349780.1">
    <property type="nucleotide sequence ID" value="NZ_MVBK01000014.1"/>
</dbReference>
<evidence type="ECO:0000256" key="2">
    <source>
        <dbReference type="SAM" id="Phobius"/>
    </source>
</evidence>
<feature type="region of interest" description="Disordered" evidence="1">
    <location>
        <begin position="1"/>
        <end position="37"/>
    </location>
</feature>
<keyword evidence="2" id="KW-0472">Membrane</keyword>
<keyword evidence="2" id="KW-0812">Transmembrane</keyword>
<dbReference type="Proteomes" id="UP000189462">
    <property type="component" value="Unassembled WGS sequence"/>
</dbReference>
<accession>A0A1V3NS63</accession>
<comment type="caution">
    <text evidence="3">The sequence shown here is derived from an EMBL/GenBank/DDBJ whole genome shotgun (WGS) entry which is preliminary data.</text>
</comment>
<proteinExistence type="predicted"/>
<feature type="transmembrane region" description="Helical" evidence="2">
    <location>
        <begin position="119"/>
        <end position="138"/>
    </location>
</feature>
<gene>
    <name evidence="3" type="ORF">B1C78_02615</name>
</gene>
<keyword evidence="4" id="KW-1185">Reference proteome</keyword>
<dbReference type="EMBL" id="MVBK01000014">
    <property type="protein sequence ID" value="OOG27881.1"/>
    <property type="molecule type" value="Genomic_DNA"/>
</dbReference>
<keyword evidence="2" id="KW-1133">Transmembrane helix</keyword>
<evidence type="ECO:0000313" key="4">
    <source>
        <dbReference type="Proteomes" id="UP000189462"/>
    </source>
</evidence>
<feature type="transmembrane region" description="Helical" evidence="2">
    <location>
        <begin position="94"/>
        <end position="113"/>
    </location>
</feature>
<evidence type="ECO:0000256" key="1">
    <source>
        <dbReference type="SAM" id="MobiDB-lite"/>
    </source>
</evidence>
<dbReference type="STRING" id="108003.B1C78_02615"/>
<dbReference type="AlphaFoldDB" id="A0A1V3NS63"/>
<reference evidence="3 4" key="1">
    <citation type="submission" date="2017-02" db="EMBL/GenBank/DDBJ databases">
        <title>Genomic diversity within the haloalkaliphilic genus Thioalkalivibrio.</title>
        <authorList>
            <person name="Ahn A.-C."/>
            <person name="Meier-Kolthoff J."/>
            <person name="Overmars L."/>
            <person name="Richter M."/>
            <person name="Woyke T."/>
            <person name="Sorokin D.Y."/>
            <person name="Muyzer G."/>
        </authorList>
    </citation>
    <scope>NUCLEOTIDE SEQUENCE [LARGE SCALE GENOMIC DNA]</scope>
    <source>
        <strain evidence="3 4">ALJD</strain>
    </source>
</reference>
<name>A0A1V3NS63_9GAMM</name>
<sequence length="411" mass="45968">MTNNVHYADTAYDSTRPQEDLPGQKGGPQLSGTQRQLRRQPLPHGVHCGEFLAVSTMPRGLKGHKRPGPEALHERYVVKGPNNPAILIEMITRVAAFFGVFGGGGVIVISFAPDVFGSVVWYVATTLFLILPGLLYFIGKLILRHNLVGDKNNTHYNRRTGFVTRTWDKAPMHLPFAEFDGYMYMIPTGVGSTGYVLNVAHRYSDDGDESLKFFLPWQASLWWEFLQQYMDISKPLPDIPEMEPYRALDPVTAEHDRRTGRPPDYWARMSPDEVDRRHAAAFAAASSYPWGRTREQALASGWRPSSAVLEEERRIEGERHDFASVLAGLTAVLSEHPPVAQARWQSDLDQNSGALHYRISLLPAHGVVGGANGLDQAREAVREALPPEVQSVVEIRIDETPDGELFYRRAS</sequence>